<keyword evidence="1" id="KW-0732">Signal</keyword>
<proteinExistence type="predicted"/>
<sequence>MISLTALVLLSLSVFGEIYQRSLLQASVGPLGEMFELLDYLIEEINAESLESDRVSKQLLSQCALESDHRRASATKYESLFITHKLKYDECKLDSESLAKRIYNLSSDLQLYAKALSSLSTQQILTSYEAAYKSIDNCVSLVSNLKKNPSSFVQLSSELGKVLTLPVNPGTLHSLTSTFAQLSTTNSADPSSINEIITKLQDLKVSLQENRHDDSDLESEIVQKSKHLEKVVSEIEEEARGNKEKMEKDLVKASECVRENEKAMKEAEDKEITEKEILKANEMLCEDWRVEYEDMEKNRMEELSVIKKVVEQNEGKWGRYEKTFVDKADFYKEEWDNYSNEYVYKSQFGYQHDQADFVARF</sequence>
<gene>
    <name evidence="2" type="ORF">SteCoe_21244</name>
</gene>
<reference evidence="2 3" key="1">
    <citation type="submission" date="2016-11" db="EMBL/GenBank/DDBJ databases">
        <title>The macronuclear genome of Stentor coeruleus: a giant cell with tiny introns.</title>
        <authorList>
            <person name="Slabodnick M."/>
            <person name="Ruby J.G."/>
            <person name="Reiff S.B."/>
            <person name="Swart E.C."/>
            <person name="Gosai S."/>
            <person name="Prabakaran S."/>
            <person name="Witkowska E."/>
            <person name="Larue G.E."/>
            <person name="Fisher S."/>
            <person name="Freeman R.M."/>
            <person name="Gunawardena J."/>
            <person name="Chu W."/>
            <person name="Stover N.A."/>
            <person name="Gregory B.D."/>
            <person name="Nowacki M."/>
            <person name="Derisi J."/>
            <person name="Roy S.W."/>
            <person name="Marshall W.F."/>
            <person name="Sood P."/>
        </authorList>
    </citation>
    <scope>NUCLEOTIDE SEQUENCE [LARGE SCALE GENOMIC DNA]</scope>
    <source>
        <strain evidence="2">WM001</strain>
    </source>
</reference>
<keyword evidence="3" id="KW-1185">Reference proteome</keyword>
<dbReference type="EMBL" id="MPUH01000500">
    <property type="protein sequence ID" value="OMJ78844.1"/>
    <property type="molecule type" value="Genomic_DNA"/>
</dbReference>
<comment type="caution">
    <text evidence="2">The sequence shown here is derived from an EMBL/GenBank/DDBJ whole genome shotgun (WGS) entry which is preliminary data.</text>
</comment>
<accession>A0A1R2BQ31</accession>
<protein>
    <submittedName>
        <fullName evidence="2">Uncharacterized protein</fullName>
    </submittedName>
</protein>
<organism evidence="2 3">
    <name type="scientific">Stentor coeruleus</name>
    <dbReference type="NCBI Taxonomy" id="5963"/>
    <lineage>
        <taxon>Eukaryota</taxon>
        <taxon>Sar</taxon>
        <taxon>Alveolata</taxon>
        <taxon>Ciliophora</taxon>
        <taxon>Postciliodesmatophora</taxon>
        <taxon>Heterotrichea</taxon>
        <taxon>Heterotrichida</taxon>
        <taxon>Stentoridae</taxon>
        <taxon>Stentor</taxon>
    </lineage>
</organism>
<evidence type="ECO:0000313" key="3">
    <source>
        <dbReference type="Proteomes" id="UP000187209"/>
    </source>
</evidence>
<dbReference type="Proteomes" id="UP000187209">
    <property type="component" value="Unassembled WGS sequence"/>
</dbReference>
<dbReference type="AlphaFoldDB" id="A0A1R2BQ31"/>
<evidence type="ECO:0000313" key="2">
    <source>
        <dbReference type="EMBL" id="OMJ78844.1"/>
    </source>
</evidence>
<dbReference type="OrthoDB" id="325104at2759"/>
<name>A0A1R2BQ31_9CILI</name>
<evidence type="ECO:0000256" key="1">
    <source>
        <dbReference type="SAM" id="SignalP"/>
    </source>
</evidence>
<feature type="signal peptide" evidence="1">
    <location>
        <begin position="1"/>
        <end position="16"/>
    </location>
</feature>
<feature type="chain" id="PRO_5010316400" evidence="1">
    <location>
        <begin position="17"/>
        <end position="361"/>
    </location>
</feature>